<dbReference type="RefSeq" id="WP_246637830.1">
    <property type="nucleotide sequence ID" value="NZ_CP078143.1"/>
</dbReference>
<reference evidence="2" key="1">
    <citation type="journal article" date="2019" name="Int. J. Syst. Evol. Microbiol.">
        <title>The Global Catalogue of Microorganisms (GCM) 10K type strain sequencing project: providing services to taxonomists for standard genome sequencing and annotation.</title>
        <authorList>
            <consortium name="The Broad Institute Genomics Platform"/>
            <consortium name="The Broad Institute Genome Sequencing Center for Infectious Disease"/>
            <person name="Wu L."/>
            <person name="Ma J."/>
        </authorList>
    </citation>
    <scope>NUCLEOTIDE SEQUENCE [LARGE SCALE GENOMIC DNA]</scope>
    <source>
        <strain evidence="2">JCM 3366</strain>
    </source>
</reference>
<dbReference type="EMBL" id="JBHSNB010000002">
    <property type="protein sequence ID" value="MFC5586039.1"/>
    <property type="molecule type" value="Genomic_DNA"/>
</dbReference>
<comment type="caution">
    <text evidence="1">The sequence shown here is derived from an EMBL/GenBank/DDBJ whole genome shotgun (WGS) entry which is preliminary data.</text>
</comment>
<proteinExistence type="predicted"/>
<protein>
    <submittedName>
        <fullName evidence="1">Uncharacterized protein</fullName>
    </submittedName>
</protein>
<dbReference type="Proteomes" id="UP001596107">
    <property type="component" value="Unassembled WGS sequence"/>
</dbReference>
<evidence type="ECO:0000313" key="1">
    <source>
        <dbReference type="EMBL" id="MFC5586039.1"/>
    </source>
</evidence>
<keyword evidence="2" id="KW-1185">Reference proteome</keyword>
<gene>
    <name evidence="1" type="ORF">ACFPOD_13050</name>
</gene>
<organism evidence="1 2">
    <name type="scientific">Nitratireductor kimnyeongensis</name>
    <dbReference type="NCBI Taxonomy" id="430679"/>
    <lineage>
        <taxon>Bacteria</taxon>
        <taxon>Pseudomonadati</taxon>
        <taxon>Pseudomonadota</taxon>
        <taxon>Alphaproteobacteria</taxon>
        <taxon>Hyphomicrobiales</taxon>
        <taxon>Phyllobacteriaceae</taxon>
        <taxon>Nitratireductor</taxon>
    </lineage>
</organism>
<sequence length="212" mass="23992">MAYLREAAARLTFRRDNAPINTVEALCTFNATRSSFVAQKKLYGYLKARMGTRYPSMFEDEVFIQSINVAKVHVFAACLSDLVIHTVSKVAAAAGFETDEARALARHCHEFGLDHHHQALPEPETVNQWRDAFEARIAEVHWNNAAVDGDTFSQSPKALFKWAPIADQLKRHDREIVENSIRFAFSEVTRAFRERADLTALAKAWRNQPTGS</sequence>
<evidence type="ECO:0000313" key="2">
    <source>
        <dbReference type="Proteomes" id="UP001596107"/>
    </source>
</evidence>
<name>A0ABW0T9N8_9HYPH</name>
<accession>A0ABW0T9N8</accession>